<dbReference type="eggNOG" id="arCOG08211">
    <property type="taxonomic scope" value="Archaea"/>
</dbReference>
<feature type="transmembrane region" description="Helical" evidence="1">
    <location>
        <begin position="138"/>
        <end position="163"/>
    </location>
</feature>
<gene>
    <name evidence="2" type="ordered locus">Metfor_0576</name>
</gene>
<evidence type="ECO:0008006" key="4">
    <source>
        <dbReference type="Google" id="ProtNLM"/>
    </source>
</evidence>
<dbReference type="GeneID" id="14309249"/>
<sequence precursor="true">MFESIGRSIELVKTSWNILMDDKKLLVFPILSGIVTILVVLTFILPLLFSGALMGKAHAGPVLYYGLLFLFYIVSYFVVIFFNTALISCVNAKLNGRDLTVGEGLSAAAKHLPAIIGWAVISATVGLILHLLEERSGLIGQIVLSIVGGAWALVTFFVVPVLVIEDKGVFESIKESFSLIRKTWGESIVGAGGMAVVFVVIGVLGGLCVLGTLFLGIDLLFYAALALFLLMIVVLAVVYYAMQGIFVTALYTYAKTGTVPAAFNRDTIQNAFMPKQAGPGNI</sequence>
<feature type="transmembrane region" description="Helical" evidence="1">
    <location>
        <begin position="184"/>
        <end position="213"/>
    </location>
</feature>
<dbReference type="EMBL" id="CP003167">
    <property type="protein sequence ID" value="AGB01639.1"/>
    <property type="molecule type" value="Genomic_DNA"/>
</dbReference>
<dbReference type="KEGG" id="mfo:Metfor_0576"/>
<dbReference type="AlphaFoldDB" id="L0HEW6"/>
<reference evidence="2 3" key="2">
    <citation type="journal article" date="2014" name="Genome Announc.">
        <title>Complete Genome Sequence of Methanoregula formicica SMSPT, a Mesophilic Hydrogenotrophic Methanogen Isolated from a Methanogenic Upflow Anaerobic Sludge Blanket Reactor.</title>
        <authorList>
            <person name="Yamamoto K."/>
            <person name="Tamaki H."/>
            <person name="Cadillo-Quiroz H."/>
            <person name="Imachi H."/>
            <person name="Kyrpides N."/>
            <person name="Woyke T."/>
            <person name="Goodwin L."/>
            <person name="Zinder S.H."/>
            <person name="Kamagata Y."/>
            <person name="Liu W.T."/>
        </authorList>
    </citation>
    <scope>NUCLEOTIDE SEQUENCE [LARGE SCALE GENOMIC DNA]</scope>
    <source>
        <strain evidence="3">DSM 22288 / NBRC 105244 / SMSP</strain>
    </source>
</reference>
<feature type="transmembrane region" description="Helical" evidence="1">
    <location>
        <begin position="25"/>
        <end position="49"/>
    </location>
</feature>
<dbReference type="InterPro" id="IPR046157">
    <property type="entry name" value="DUF6159"/>
</dbReference>
<proteinExistence type="predicted"/>
<evidence type="ECO:0000313" key="2">
    <source>
        <dbReference type="EMBL" id="AGB01639.1"/>
    </source>
</evidence>
<feature type="transmembrane region" description="Helical" evidence="1">
    <location>
        <begin position="219"/>
        <end position="241"/>
    </location>
</feature>
<dbReference type="InParanoid" id="L0HEW6"/>
<dbReference type="RefSeq" id="WP_015284603.1">
    <property type="nucleotide sequence ID" value="NC_019943.1"/>
</dbReference>
<dbReference type="Proteomes" id="UP000010824">
    <property type="component" value="Chromosome"/>
</dbReference>
<dbReference type="Pfam" id="PF19656">
    <property type="entry name" value="DUF6159"/>
    <property type="match status" value="1"/>
</dbReference>
<dbReference type="STRING" id="593750.Metfor_0576"/>
<keyword evidence="1" id="KW-0812">Transmembrane</keyword>
<feature type="transmembrane region" description="Helical" evidence="1">
    <location>
        <begin position="111"/>
        <end position="132"/>
    </location>
</feature>
<keyword evidence="1" id="KW-0472">Membrane</keyword>
<organism evidence="2 3">
    <name type="scientific">Methanoregula formicica (strain DSM 22288 / NBRC 105244 / SMSP)</name>
    <dbReference type="NCBI Taxonomy" id="593750"/>
    <lineage>
        <taxon>Archaea</taxon>
        <taxon>Methanobacteriati</taxon>
        <taxon>Methanobacteriota</taxon>
        <taxon>Stenosarchaea group</taxon>
        <taxon>Methanomicrobia</taxon>
        <taxon>Methanomicrobiales</taxon>
        <taxon>Methanoregulaceae</taxon>
        <taxon>Methanoregula</taxon>
    </lineage>
</organism>
<evidence type="ECO:0000313" key="3">
    <source>
        <dbReference type="Proteomes" id="UP000010824"/>
    </source>
</evidence>
<feature type="transmembrane region" description="Helical" evidence="1">
    <location>
        <begin position="69"/>
        <end position="90"/>
    </location>
</feature>
<dbReference type="HOGENOM" id="CLU_074083_0_0_2"/>
<accession>L0HEW6</accession>
<keyword evidence="3" id="KW-1185">Reference proteome</keyword>
<reference evidence="3" key="1">
    <citation type="submission" date="2011-12" db="EMBL/GenBank/DDBJ databases">
        <title>Complete sequence of Methanoregula formicicum SMSP.</title>
        <authorList>
            <person name="Lucas S."/>
            <person name="Han J."/>
            <person name="Lapidus A."/>
            <person name="Cheng J.-F."/>
            <person name="Goodwin L."/>
            <person name="Pitluck S."/>
            <person name="Peters L."/>
            <person name="Ovchinnikova G."/>
            <person name="Teshima H."/>
            <person name="Detter J.C."/>
            <person name="Han C."/>
            <person name="Tapia R."/>
            <person name="Land M."/>
            <person name="Hauser L."/>
            <person name="Kyrpides N."/>
            <person name="Ivanova N."/>
            <person name="Pagani I."/>
            <person name="Imachi H."/>
            <person name="Tamaki H."/>
            <person name="Sekiguchi Y."/>
            <person name="Kamagata Y."/>
            <person name="Cadillo-Quiroz H."/>
            <person name="Zinder S."/>
            <person name="Liu W.-T."/>
            <person name="Woyke T."/>
        </authorList>
    </citation>
    <scope>NUCLEOTIDE SEQUENCE [LARGE SCALE GENOMIC DNA]</scope>
    <source>
        <strain evidence="3">DSM 22288 / NBRC 105244 / SMSP</strain>
    </source>
</reference>
<name>L0HEW6_METFS</name>
<dbReference type="OrthoDB" id="163788at2157"/>
<keyword evidence="1" id="KW-1133">Transmembrane helix</keyword>
<protein>
    <recommendedName>
        <fullName evidence="4">Glycerophosphoryl diester phosphodiesterase membrane domain-containing protein</fullName>
    </recommendedName>
</protein>
<evidence type="ECO:0000256" key="1">
    <source>
        <dbReference type="SAM" id="Phobius"/>
    </source>
</evidence>